<organism evidence="2 3">
    <name type="scientific">Williamsia marianensis</name>
    <dbReference type="NCBI Taxonomy" id="85044"/>
    <lineage>
        <taxon>Bacteria</taxon>
        <taxon>Bacillati</taxon>
        <taxon>Actinomycetota</taxon>
        <taxon>Actinomycetes</taxon>
        <taxon>Mycobacteriales</taxon>
        <taxon>Nocardiaceae</taxon>
        <taxon>Williamsia</taxon>
    </lineage>
</organism>
<proteinExistence type="predicted"/>
<evidence type="ECO:0000256" key="1">
    <source>
        <dbReference type="SAM" id="Phobius"/>
    </source>
</evidence>
<feature type="transmembrane region" description="Helical" evidence="1">
    <location>
        <begin position="46"/>
        <end position="67"/>
    </location>
</feature>
<feature type="transmembrane region" description="Helical" evidence="1">
    <location>
        <begin position="79"/>
        <end position="96"/>
    </location>
</feature>
<keyword evidence="1" id="KW-0812">Transmembrane</keyword>
<dbReference type="Proteomes" id="UP000225108">
    <property type="component" value="Unassembled WGS sequence"/>
</dbReference>
<feature type="transmembrane region" description="Helical" evidence="1">
    <location>
        <begin position="102"/>
        <end position="121"/>
    </location>
</feature>
<comment type="caution">
    <text evidence="2">The sequence shown here is derived from an EMBL/GenBank/DDBJ whole genome shotgun (WGS) entry which is preliminary data.</text>
</comment>
<dbReference type="RefSeq" id="WP_099383510.1">
    <property type="nucleotide sequence ID" value="NZ_PEBD01000010.1"/>
</dbReference>
<protein>
    <submittedName>
        <fullName evidence="2">Uncharacterized protein</fullName>
    </submittedName>
</protein>
<keyword evidence="1" id="KW-0472">Membrane</keyword>
<evidence type="ECO:0000313" key="3">
    <source>
        <dbReference type="Proteomes" id="UP000225108"/>
    </source>
</evidence>
<feature type="transmembrane region" description="Helical" evidence="1">
    <location>
        <begin position="16"/>
        <end position="34"/>
    </location>
</feature>
<accession>A0A2G3PGY9</accession>
<reference evidence="2 3" key="1">
    <citation type="submission" date="2017-10" db="EMBL/GenBank/DDBJ databases">
        <title>The draft genome sequence of Williamsia sp. BULT 1.1 isolated from the semi-arid grassland soils from South Africa.</title>
        <authorList>
            <person name="Kabwe M.H."/>
            <person name="Govender N."/>
            <person name="Mutseka Lunga P."/>
            <person name="Vikram S."/>
            <person name="Makhalanyane T.P."/>
        </authorList>
    </citation>
    <scope>NUCLEOTIDE SEQUENCE [LARGE SCALE GENOMIC DNA]</scope>
    <source>
        <strain evidence="2 3">BULT 1.1</strain>
    </source>
</reference>
<evidence type="ECO:0000313" key="2">
    <source>
        <dbReference type="EMBL" id="PHV65081.1"/>
    </source>
</evidence>
<dbReference type="AlphaFoldDB" id="A0A2G3PGY9"/>
<gene>
    <name evidence="2" type="ORF">CSW57_14640</name>
</gene>
<sequence length="142" mass="14670">MNSATTSLDLNKKVKIGLAIAVVLGVLDIISLAMPAPEDDAAGPPIGVLVFTTIMGLLTIVFAALAWKRHSRNAIRGVVVTRFLSALSAVPAFFVSDVPGPVVVLVAVFVVVTVVTIALVMSKPFTVQRSDAGSSATAASRI</sequence>
<dbReference type="EMBL" id="PEBD01000010">
    <property type="protein sequence ID" value="PHV65081.1"/>
    <property type="molecule type" value="Genomic_DNA"/>
</dbReference>
<keyword evidence="1" id="KW-1133">Transmembrane helix</keyword>
<name>A0A2G3PGY9_WILMA</name>